<evidence type="ECO:0000313" key="4">
    <source>
        <dbReference type="Proteomes" id="UP000653231"/>
    </source>
</evidence>
<comment type="caution">
    <text evidence="3">The sequence shown here is derived from an EMBL/GenBank/DDBJ whole genome shotgun (WGS) entry which is preliminary data.</text>
</comment>
<organism evidence="3 4">
    <name type="scientific">Microbispora bryophytorum subsp. camponoti</name>
    <dbReference type="NCBI Taxonomy" id="1677852"/>
    <lineage>
        <taxon>Bacteria</taxon>
        <taxon>Bacillati</taxon>
        <taxon>Actinomycetota</taxon>
        <taxon>Actinomycetes</taxon>
        <taxon>Streptosporangiales</taxon>
        <taxon>Streptosporangiaceae</taxon>
        <taxon>Microbispora</taxon>
    </lineage>
</organism>
<reference evidence="3 4" key="1">
    <citation type="submission" date="2020-09" db="EMBL/GenBank/DDBJ databases">
        <title>Actinomycete isolated from the Camponotus japonicus Mayr.</title>
        <authorList>
            <person name="Gong X."/>
        </authorList>
    </citation>
    <scope>NUCLEOTIDE SEQUENCE [LARGE SCALE GENOMIC DNA]</scope>
    <source>
        <strain evidence="3 4">2C-HV3</strain>
    </source>
</reference>
<dbReference type="GeneID" id="97247997"/>
<keyword evidence="2" id="KW-1133">Transmembrane helix</keyword>
<sequence>MTDITSQQPPPATGRPVPPPLPPPSAASSTREDLRAVMAARRDLGPEYEDALVDSFLDKLDVEIAARIRNEVAAQLRHQPPGPVVKQRDGAVGVAMGSLALGIPLTGIAVGNANLPGLLLSWGGIIAVNFAYAVSRRSQR</sequence>
<keyword evidence="4" id="KW-1185">Reference proteome</keyword>
<proteinExistence type="predicted"/>
<evidence type="ECO:0008006" key="5">
    <source>
        <dbReference type="Google" id="ProtNLM"/>
    </source>
</evidence>
<dbReference type="RefSeq" id="WP_191053700.1">
    <property type="nucleotide sequence ID" value="NZ_JACXRZ010000020.1"/>
</dbReference>
<dbReference type="EMBL" id="JACXRZ010000020">
    <property type="protein sequence ID" value="MBD3146381.1"/>
    <property type="molecule type" value="Genomic_DNA"/>
</dbReference>
<accession>A0ABR8L830</accession>
<keyword evidence="2" id="KW-0472">Membrane</keyword>
<dbReference type="Proteomes" id="UP000653231">
    <property type="component" value="Unassembled WGS sequence"/>
</dbReference>
<feature type="transmembrane region" description="Helical" evidence="2">
    <location>
        <begin position="91"/>
        <end position="111"/>
    </location>
</feature>
<gene>
    <name evidence="3" type="ORF">IEQ31_24780</name>
</gene>
<evidence type="ECO:0000256" key="2">
    <source>
        <dbReference type="SAM" id="Phobius"/>
    </source>
</evidence>
<evidence type="ECO:0000256" key="1">
    <source>
        <dbReference type="SAM" id="MobiDB-lite"/>
    </source>
</evidence>
<feature type="compositionally biased region" description="Pro residues" evidence="1">
    <location>
        <begin position="8"/>
        <end position="25"/>
    </location>
</feature>
<protein>
    <recommendedName>
        <fullName evidence="5">DUF1707 domain-containing protein</fullName>
    </recommendedName>
</protein>
<keyword evidence="2" id="KW-0812">Transmembrane</keyword>
<feature type="region of interest" description="Disordered" evidence="1">
    <location>
        <begin position="1"/>
        <end position="32"/>
    </location>
</feature>
<name>A0ABR8L830_9ACTN</name>
<evidence type="ECO:0000313" key="3">
    <source>
        <dbReference type="EMBL" id="MBD3146381.1"/>
    </source>
</evidence>
<feature type="transmembrane region" description="Helical" evidence="2">
    <location>
        <begin position="117"/>
        <end position="134"/>
    </location>
</feature>